<dbReference type="AlphaFoldDB" id="A0A7K3LN49"/>
<proteinExistence type="inferred from homology"/>
<dbReference type="RefSeq" id="WP_059039116.1">
    <property type="nucleotide sequence ID" value="NZ_JAADZU010000021.1"/>
</dbReference>
<dbReference type="PANTHER" id="PTHR30346">
    <property type="entry name" value="TRANSCRIPTIONAL DUAL REGULATOR HCAR-RELATED"/>
    <property type="match status" value="1"/>
</dbReference>
<dbReference type="Proteomes" id="UP000466307">
    <property type="component" value="Unassembled WGS sequence"/>
</dbReference>
<dbReference type="InterPro" id="IPR036388">
    <property type="entry name" value="WH-like_DNA-bd_sf"/>
</dbReference>
<evidence type="ECO:0000313" key="8">
    <source>
        <dbReference type="Proteomes" id="UP000466307"/>
    </source>
</evidence>
<dbReference type="SUPFAM" id="SSF46785">
    <property type="entry name" value="Winged helix' DNA-binding domain"/>
    <property type="match status" value="1"/>
</dbReference>
<evidence type="ECO:0000256" key="1">
    <source>
        <dbReference type="ARBA" id="ARBA00009437"/>
    </source>
</evidence>
<evidence type="ECO:0000256" key="4">
    <source>
        <dbReference type="ARBA" id="ARBA00023159"/>
    </source>
</evidence>
<keyword evidence="5" id="KW-0804">Transcription</keyword>
<comment type="similarity">
    <text evidence="1">Belongs to the LysR transcriptional regulatory family.</text>
</comment>
<evidence type="ECO:0000259" key="6">
    <source>
        <dbReference type="PROSITE" id="PS50931"/>
    </source>
</evidence>
<protein>
    <submittedName>
        <fullName evidence="7">LysR family transcriptional regulator</fullName>
    </submittedName>
</protein>
<dbReference type="Gene3D" id="1.10.10.10">
    <property type="entry name" value="Winged helix-like DNA-binding domain superfamily/Winged helix DNA-binding domain"/>
    <property type="match status" value="1"/>
</dbReference>
<accession>A0A7K3LN49</accession>
<dbReference type="InterPro" id="IPR005119">
    <property type="entry name" value="LysR_subst-bd"/>
</dbReference>
<feature type="domain" description="HTH lysR-type" evidence="6">
    <location>
        <begin position="3"/>
        <end position="60"/>
    </location>
</feature>
<dbReference type="Pfam" id="PF00126">
    <property type="entry name" value="HTH_1"/>
    <property type="match status" value="1"/>
</dbReference>
<keyword evidence="4" id="KW-0010">Activator</keyword>
<dbReference type="GO" id="GO:0032993">
    <property type="term" value="C:protein-DNA complex"/>
    <property type="evidence" value="ECO:0007669"/>
    <property type="project" value="TreeGrafter"/>
</dbReference>
<dbReference type="PROSITE" id="PS50931">
    <property type="entry name" value="HTH_LYSR"/>
    <property type="match status" value="1"/>
</dbReference>
<comment type="caution">
    <text evidence="7">The sequence shown here is derived from an EMBL/GenBank/DDBJ whole genome shotgun (WGS) entry which is preliminary data.</text>
</comment>
<dbReference type="EMBL" id="JAADZU010000021">
    <property type="protein sequence ID" value="NDK89659.1"/>
    <property type="molecule type" value="Genomic_DNA"/>
</dbReference>
<sequence>MNIDPSRLRYLLAVARTGGVLAAADELHVTPSAVSQQITRLARETGHPLMTRTPGGSALTPEGLALAEAAQEIERTLAAVRSRLEHGDEELTGPLRIGGFQSFLSVVIAPSLPEWRQSLPGVRFHIMEAYPAALMKALRTGDLDAAVFELDTGEESAQLPKGMVEIPLLDDPWRLAIPAGTLFTDVSDLERAHLPWLGEQPPAASSRAASRLRATLGFEQSAVHEFHTTETGLALVAAGEGMAVFPDLALRWVTHESVEIVDVQGLGTRRIVLRGHPRSERAKRHLASISTLLRDAITARVLTEPVQ</sequence>
<dbReference type="Gene3D" id="3.40.190.10">
    <property type="entry name" value="Periplasmic binding protein-like II"/>
    <property type="match status" value="2"/>
</dbReference>
<gene>
    <name evidence="7" type="ORF">GYA93_08720</name>
</gene>
<dbReference type="SUPFAM" id="SSF53850">
    <property type="entry name" value="Periplasmic binding protein-like II"/>
    <property type="match status" value="1"/>
</dbReference>
<name>A0A7K3LN49_9ACTN</name>
<organism evidence="7 8">
    <name type="scientific">Gordonia desulfuricans</name>
    <dbReference type="NCBI Taxonomy" id="89051"/>
    <lineage>
        <taxon>Bacteria</taxon>
        <taxon>Bacillati</taxon>
        <taxon>Actinomycetota</taxon>
        <taxon>Actinomycetes</taxon>
        <taxon>Mycobacteriales</taxon>
        <taxon>Gordoniaceae</taxon>
        <taxon>Gordonia</taxon>
    </lineage>
</organism>
<reference evidence="7 8" key="1">
    <citation type="submission" date="2020-01" db="EMBL/GenBank/DDBJ databases">
        <title>Investigation of new actinobacteria for the biodesulphurisation of diesel fuel.</title>
        <authorList>
            <person name="Athi Narayanan S.M."/>
        </authorList>
    </citation>
    <scope>NUCLEOTIDE SEQUENCE [LARGE SCALE GENOMIC DNA]</scope>
    <source>
        <strain evidence="7 8">213E</strain>
    </source>
</reference>
<dbReference type="Pfam" id="PF03466">
    <property type="entry name" value="LysR_substrate"/>
    <property type="match status" value="1"/>
</dbReference>
<evidence type="ECO:0000313" key="7">
    <source>
        <dbReference type="EMBL" id="NDK89659.1"/>
    </source>
</evidence>
<evidence type="ECO:0000256" key="2">
    <source>
        <dbReference type="ARBA" id="ARBA00023015"/>
    </source>
</evidence>
<evidence type="ECO:0000256" key="3">
    <source>
        <dbReference type="ARBA" id="ARBA00023125"/>
    </source>
</evidence>
<dbReference type="InterPro" id="IPR036390">
    <property type="entry name" value="WH_DNA-bd_sf"/>
</dbReference>
<keyword evidence="3" id="KW-0238">DNA-binding</keyword>
<dbReference type="InterPro" id="IPR000847">
    <property type="entry name" value="LysR_HTH_N"/>
</dbReference>
<evidence type="ECO:0000256" key="5">
    <source>
        <dbReference type="ARBA" id="ARBA00023163"/>
    </source>
</evidence>
<dbReference type="PANTHER" id="PTHR30346:SF29">
    <property type="entry name" value="LYSR SUBSTRATE-BINDING"/>
    <property type="match status" value="1"/>
</dbReference>
<keyword evidence="2" id="KW-0805">Transcription regulation</keyword>
<dbReference type="GO" id="GO:0003677">
    <property type="term" value="F:DNA binding"/>
    <property type="evidence" value="ECO:0007669"/>
    <property type="project" value="UniProtKB-KW"/>
</dbReference>
<keyword evidence="8" id="KW-1185">Reference proteome</keyword>
<dbReference type="GO" id="GO:0003700">
    <property type="term" value="F:DNA-binding transcription factor activity"/>
    <property type="evidence" value="ECO:0007669"/>
    <property type="project" value="InterPro"/>
</dbReference>